<comment type="caution">
    <text evidence="1">The sequence shown here is derived from an EMBL/GenBank/DDBJ whole genome shotgun (WGS) entry which is preliminary data.</text>
</comment>
<dbReference type="GeneID" id="83017183"/>
<reference evidence="1 2" key="1">
    <citation type="submission" date="2018-08" db="EMBL/GenBank/DDBJ databases">
        <title>A genome reference for cultivated species of the human gut microbiota.</title>
        <authorList>
            <person name="Zou Y."/>
            <person name="Xue W."/>
            <person name="Luo G."/>
        </authorList>
    </citation>
    <scope>NUCLEOTIDE SEQUENCE [LARGE SCALE GENOMIC DNA]</scope>
    <source>
        <strain evidence="1 2">AF24-29</strain>
    </source>
</reference>
<name>A0A412FEZ3_9FIRM</name>
<dbReference type="RefSeq" id="WP_117896400.1">
    <property type="nucleotide sequence ID" value="NZ_CABJCV010000038.1"/>
</dbReference>
<proteinExistence type="predicted"/>
<accession>A0A412FEZ3</accession>
<dbReference type="Proteomes" id="UP000284178">
    <property type="component" value="Unassembled WGS sequence"/>
</dbReference>
<dbReference type="EMBL" id="QRUP01000038">
    <property type="protein sequence ID" value="RGR66771.1"/>
    <property type="molecule type" value="Genomic_DNA"/>
</dbReference>
<evidence type="ECO:0000313" key="2">
    <source>
        <dbReference type="Proteomes" id="UP000284178"/>
    </source>
</evidence>
<dbReference type="AlphaFoldDB" id="A0A412FEZ3"/>
<organism evidence="1 2">
    <name type="scientific">Holdemania filiformis</name>
    <dbReference type="NCBI Taxonomy" id="61171"/>
    <lineage>
        <taxon>Bacteria</taxon>
        <taxon>Bacillati</taxon>
        <taxon>Bacillota</taxon>
        <taxon>Erysipelotrichia</taxon>
        <taxon>Erysipelotrichales</taxon>
        <taxon>Erysipelotrichaceae</taxon>
        <taxon>Holdemania</taxon>
    </lineage>
</organism>
<sequence>MELSEHRHILYFSEQPIVLMEELLNIKKISFTHIPTGIPETALAQAQQHYTALKASPFVENSGIGFILFGSACDLALPLQQLCEVKMLLVNPLRRDYFPAMISVIEASEEESMFLQIKAKLENLV</sequence>
<protein>
    <submittedName>
        <fullName evidence="1">Uncharacterized protein</fullName>
    </submittedName>
</protein>
<gene>
    <name evidence="1" type="ORF">DWY25_17465</name>
</gene>
<evidence type="ECO:0000313" key="1">
    <source>
        <dbReference type="EMBL" id="RGR66771.1"/>
    </source>
</evidence>
<keyword evidence="2" id="KW-1185">Reference proteome</keyword>